<protein>
    <recommendedName>
        <fullName evidence="6">Alpha-type protein kinase domain-containing protein</fullName>
    </recommendedName>
</protein>
<evidence type="ECO:0000256" key="1">
    <source>
        <dbReference type="ARBA" id="ARBA00022527"/>
    </source>
</evidence>
<dbReference type="SMART" id="SM00811">
    <property type="entry name" value="Alpha_kinase"/>
    <property type="match status" value="1"/>
</dbReference>
<proteinExistence type="predicted"/>
<dbReference type="InterPro" id="IPR051852">
    <property type="entry name" value="Alpha-type_PK"/>
</dbReference>
<accession>A0ABQ8K287</accession>
<evidence type="ECO:0000313" key="8">
    <source>
        <dbReference type="Proteomes" id="UP000814176"/>
    </source>
</evidence>
<dbReference type="SUPFAM" id="SSF56112">
    <property type="entry name" value="Protein kinase-like (PK-like)"/>
    <property type="match status" value="1"/>
</dbReference>
<evidence type="ECO:0000256" key="4">
    <source>
        <dbReference type="ARBA" id="ARBA00022777"/>
    </source>
</evidence>
<dbReference type="Gene3D" id="3.20.200.10">
    <property type="entry name" value="MHCK/EF2 kinase"/>
    <property type="match status" value="1"/>
</dbReference>
<keyword evidence="4" id="KW-0418">Kinase</keyword>
<keyword evidence="8" id="KW-1185">Reference proteome</keyword>
<dbReference type="EMBL" id="JADCUA010000030">
    <property type="protein sequence ID" value="KAH9830598.1"/>
    <property type="molecule type" value="Genomic_DNA"/>
</dbReference>
<sequence length="258" mass="29029">MHGTRPVTATMFYNAGHRVQSGAFKTMRRGRIDPSPFSSSDGRVAVKQLRANTSSSVASGSAVQPNEPVTERIAQLVTDVLATLWADALLQAVYDFIHAYEAEHHAPCPLEIPRFRYVRTGLAVTNIPDARPGDKVVYLVEELIDPEVDGEWRKYMNNNTARHRFADSETSDSQNFKRGEFLTFCQHFQYCHTGAQAFTTDFQGGKSLLSDPQIITDPCLGRELFSKGNLASTHRDFQWDHVCNDYCKYFELPDCGEL</sequence>
<reference evidence="7 8" key="1">
    <citation type="journal article" date="2021" name="Environ. Microbiol.">
        <title>Gene family expansions and transcriptome signatures uncover fungal adaptations to wood decay.</title>
        <authorList>
            <person name="Hage H."/>
            <person name="Miyauchi S."/>
            <person name="Viragh M."/>
            <person name="Drula E."/>
            <person name="Min B."/>
            <person name="Chaduli D."/>
            <person name="Navarro D."/>
            <person name="Favel A."/>
            <person name="Norest M."/>
            <person name="Lesage-Meessen L."/>
            <person name="Balint B."/>
            <person name="Merenyi Z."/>
            <person name="de Eugenio L."/>
            <person name="Morin E."/>
            <person name="Martinez A.T."/>
            <person name="Baldrian P."/>
            <person name="Stursova M."/>
            <person name="Martinez M.J."/>
            <person name="Novotny C."/>
            <person name="Magnuson J.K."/>
            <person name="Spatafora J.W."/>
            <person name="Maurice S."/>
            <person name="Pangilinan J."/>
            <person name="Andreopoulos W."/>
            <person name="LaButti K."/>
            <person name="Hundley H."/>
            <person name="Na H."/>
            <person name="Kuo A."/>
            <person name="Barry K."/>
            <person name="Lipzen A."/>
            <person name="Henrissat B."/>
            <person name="Riley R."/>
            <person name="Ahrendt S."/>
            <person name="Nagy L.G."/>
            <person name="Grigoriev I.V."/>
            <person name="Martin F."/>
            <person name="Rosso M.N."/>
        </authorList>
    </citation>
    <scope>NUCLEOTIDE SEQUENCE [LARGE SCALE GENOMIC DNA]</scope>
    <source>
        <strain evidence="7 8">CIRM-BRFM 1785</strain>
    </source>
</reference>
<name>A0ABQ8K287_9APHY</name>
<evidence type="ECO:0000313" key="7">
    <source>
        <dbReference type="EMBL" id="KAH9830598.1"/>
    </source>
</evidence>
<dbReference type="InterPro" id="IPR011009">
    <property type="entry name" value="Kinase-like_dom_sf"/>
</dbReference>
<keyword evidence="2" id="KW-0808">Transferase</keyword>
<dbReference type="PANTHER" id="PTHR45992:SF2">
    <property type="entry name" value="EUKARYOTIC ELONGATION FACTOR 2 KINASE"/>
    <property type="match status" value="1"/>
</dbReference>
<dbReference type="Pfam" id="PF02816">
    <property type="entry name" value="Alpha_kinase"/>
    <property type="match status" value="1"/>
</dbReference>
<dbReference type="RefSeq" id="XP_047773893.1">
    <property type="nucleotide sequence ID" value="XM_047918066.1"/>
</dbReference>
<dbReference type="InterPro" id="IPR004166">
    <property type="entry name" value="a-kinase_dom"/>
</dbReference>
<organism evidence="7 8">
    <name type="scientific">Rhodofomes roseus</name>
    <dbReference type="NCBI Taxonomy" id="34475"/>
    <lineage>
        <taxon>Eukaryota</taxon>
        <taxon>Fungi</taxon>
        <taxon>Dikarya</taxon>
        <taxon>Basidiomycota</taxon>
        <taxon>Agaricomycotina</taxon>
        <taxon>Agaricomycetes</taxon>
        <taxon>Polyporales</taxon>
        <taxon>Rhodofomes</taxon>
    </lineage>
</organism>
<dbReference type="PANTHER" id="PTHR45992">
    <property type="entry name" value="EUKARYOTIC ELONGATION FACTOR 2 KINASE-RELATED"/>
    <property type="match status" value="1"/>
</dbReference>
<keyword evidence="1" id="KW-0723">Serine/threonine-protein kinase</keyword>
<evidence type="ECO:0000256" key="5">
    <source>
        <dbReference type="ARBA" id="ARBA00022840"/>
    </source>
</evidence>
<evidence type="ECO:0000256" key="2">
    <source>
        <dbReference type="ARBA" id="ARBA00022679"/>
    </source>
</evidence>
<dbReference type="Proteomes" id="UP000814176">
    <property type="component" value="Unassembled WGS sequence"/>
</dbReference>
<keyword evidence="3" id="KW-0547">Nucleotide-binding</keyword>
<evidence type="ECO:0000256" key="3">
    <source>
        <dbReference type="ARBA" id="ARBA00022741"/>
    </source>
</evidence>
<gene>
    <name evidence="7" type="ORF">C8Q71DRAFT_360388</name>
</gene>
<keyword evidence="5" id="KW-0067">ATP-binding</keyword>
<comment type="caution">
    <text evidence="7">The sequence shown here is derived from an EMBL/GenBank/DDBJ whole genome shotgun (WGS) entry which is preliminary data.</text>
</comment>
<dbReference type="GeneID" id="71998798"/>
<evidence type="ECO:0000259" key="6">
    <source>
        <dbReference type="PROSITE" id="PS51158"/>
    </source>
</evidence>
<dbReference type="PROSITE" id="PS51158">
    <property type="entry name" value="ALPHA_KINASE"/>
    <property type="match status" value="1"/>
</dbReference>
<feature type="domain" description="Alpha-type protein kinase" evidence="6">
    <location>
        <begin position="1"/>
        <end position="255"/>
    </location>
</feature>